<name>A0AAV1QTZ2_9ROSI</name>
<dbReference type="Proteomes" id="UP001314170">
    <property type="component" value="Unassembled WGS sequence"/>
</dbReference>
<reference evidence="2 3" key="1">
    <citation type="submission" date="2024-01" db="EMBL/GenBank/DDBJ databases">
        <authorList>
            <person name="Waweru B."/>
        </authorList>
    </citation>
    <scope>NUCLEOTIDE SEQUENCE [LARGE SCALE GENOMIC DNA]</scope>
</reference>
<proteinExistence type="predicted"/>
<organism evidence="2 3">
    <name type="scientific">Dovyalis caffra</name>
    <dbReference type="NCBI Taxonomy" id="77055"/>
    <lineage>
        <taxon>Eukaryota</taxon>
        <taxon>Viridiplantae</taxon>
        <taxon>Streptophyta</taxon>
        <taxon>Embryophyta</taxon>
        <taxon>Tracheophyta</taxon>
        <taxon>Spermatophyta</taxon>
        <taxon>Magnoliopsida</taxon>
        <taxon>eudicotyledons</taxon>
        <taxon>Gunneridae</taxon>
        <taxon>Pentapetalae</taxon>
        <taxon>rosids</taxon>
        <taxon>fabids</taxon>
        <taxon>Malpighiales</taxon>
        <taxon>Salicaceae</taxon>
        <taxon>Flacourtieae</taxon>
        <taxon>Dovyalis</taxon>
    </lineage>
</organism>
<evidence type="ECO:0000313" key="3">
    <source>
        <dbReference type="Proteomes" id="UP001314170"/>
    </source>
</evidence>
<feature type="region of interest" description="Disordered" evidence="1">
    <location>
        <begin position="17"/>
        <end position="54"/>
    </location>
</feature>
<comment type="caution">
    <text evidence="2">The sequence shown here is derived from an EMBL/GenBank/DDBJ whole genome shotgun (WGS) entry which is preliminary data.</text>
</comment>
<feature type="compositionally biased region" description="Basic and acidic residues" evidence="1">
    <location>
        <begin position="43"/>
        <end position="54"/>
    </location>
</feature>
<accession>A0AAV1QTZ2</accession>
<protein>
    <submittedName>
        <fullName evidence="2">Uncharacterized protein</fullName>
    </submittedName>
</protein>
<sequence length="131" mass="14031">MVSEAEAAAGEWILVSGRAKAGTRSNRQCRSRRDSPSRSGQQSDERVRESHLAPSIRIDKGKAPMVDASPVELVDSLVGAGVRPVNARARRARGQPLANDRFMRLRIGEAKIGATDGALLDMVSAGLLDLL</sequence>
<keyword evidence="3" id="KW-1185">Reference proteome</keyword>
<dbReference type="EMBL" id="CAWUPB010000844">
    <property type="protein sequence ID" value="CAK7325078.1"/>
    <property type="molecule type" value="Genomic_DNA"/>
</dbReference>
<dbReference type="AlphaFoldDB" id="A0AAV1QTZ2"/>
<evidence type="ECO:0000313" key="2">
    <source>
        <dbReference type="EMBL" id="CAK7325078.1"/>
    </source>
</evidence>
<evidence type="ECO:0000256" key="1">
    <source>
        <dbReference type="SAM" id="MobiDB-lite"/>
    </source>
</evidence>
<gene>
    <name evidence="2" type="ORF">DCAF_LOCUS2750</name>
</gene>